<reference evidence="1" key="1">
    <citation type="journal article" date="2018" name="Genome Biol. Evol.">
        <title>Genomics and development of Lentinus tigrinus, a white-rot wood-decaying mushroom with dimorphic fruiting bodies.</title>
        <authorList>
            <person name="Wu B."/>
            <person name="Xu Z."/>
            <person name="Knudson A."/>
            <person name="Carlson A."/>
            <person name="Chen N."/>
            <person name="Kovaka S."/>
            <person name="LaButti K."/>
            <person name="Lipzen A."/>
            <person name="Pennachio C."/>
            <person name="Riley R."/>
            <person name="Schakwitz W."/>
            <person name="Umezawa K."/>
            <person name="Ohm R.A."/>
            <person name="Grigoriev I.V."/>
            <person name="Nagy L.G."/>
            <person name="Gibbons J."/>
            <person name="Hibbett D."/>
        </authorList>
    </citation>
    <scope>NUCLEOTIDE SEQUENCE [LARGE SCALE GENOMIC DNA]</scope>
    <source>
        <strain evidence="1">ALCF2SS1-6</strain>
    </source>
</reference>
<dbReference type="AlphaFoldDB" id="A0A5C2RXF2"/>
<evidence type="ECO:0000313" key="2">
    <source>
        <dbReference type="Proteomes" id="UP000313359"/>
    </source>
</evidence>
<protein>
    <submittedName>
        <fullName evidence="1">Uncharacterized protein</fullName>
    </submittedName>
</protein>
<organism evidence="1 2">
    <name type="scientific">Lentinus tigrinus ALCF2SS1-6</name>
    <dbReference type="NCBI Taxonomy" id="1328759"/>
    <lineage>
        <taxon>Eukaryota</taxon>
        <taxon>Fungi</taxon>
        <taxon>Dikarya</taxon>
        <taxon>Basidiomycota</taxon>
        <taxon>Agaricomycotina</taxon>
        <taxon>Agaricomycetes</taxon>
        <taxon>Polyporales</taxon>
        <taxon>Polyporaceae</taxon>
        <taxon>Lentinus</taxon>
    </lineage>
</organism>
<sequence length="113" mass="12490">MHYLVLRRRTWSEPVASTSAFGTGCDCVARTLSLPEGPVQAATTDAVVALSSVSRPSLFAHHADSTRLELVVTSLEPPSMSTGWTNSSPMSMSMSMSMNRRRRIGFRWRCVRD</sequence>
<keyword evidence="2" id="KW-1185">Reference proteome</keyword>
<evidence type="ECO:0000313" key="1">
    <source>
        <dbReference type="EMBL" id="RPD55745.1"/>
    </source>
</evidence>
<name>A0A5C2RXF2_9APHY</name>
<dbReference type="PROSITE" id="PS51257">
    <property type="entry name" value="PROKAR_LIPOPROTEIN"/>
    <property type="match status" value="1"/>
</dbReference>
<dbReference type="Proteomes" id="UP000313359">
    <property type="component" value="Unassembled WGS sequence"/>
</dbReference>
<accession>A0A5C2RXF2</accession>
<gene>
    <name evidence="1" type="ORF">L227DRAFT_300301</name>
</gene>
<dbReference type="EMBL" id="ML122293">
    <property type="protein sequence ID" value="RPD55745.1"/>
    <property type="molecule type" value="Genomic_DNA"/>
</dbReference>
<proteinExistence type="predicted"/>